<dbReference type="PANTHER" id="PTHR15361">
    <property type="entry name" value="RAD51/NUKS-INTERACTING PROTEIN"/>
    <property type="match status" value="1"/>
</dbReference>
<feature type="domain" description="RAD51 interacting motif" evidence="2">
    <location>
        <begin position="291"/>
        <end position="322"/>
    </location>
</feature>
<accession>A0AAD7RY13</accession>
<feature type="compositionally biased region" description="Basic and acidic residues" evidence="1">
    <location>
        <begin position="154"/>
        <end position="175"/>
    </location>
</feature>
<feature type="compositionally biased region" description="Basic residues" evidence="1">
    <location>
        <begin position="225"/>
        <end position="234"/>
    </location>
</feature>
<gene>
    <name evidence="3" type="ORF">AAFF_G00096920</name>
</gene>
<comment type="caution">
    <text evidence="3">The sequence shown here is derived from an EMBL/GenBank/DDBJ whole genome shotgun (WGS) entry which is preliminary data.</text>
</comment>
<keyword evidence="4" id="KW-1185">Reference proteome</keyword>
<evidence type="ECO:0000313" key="4">
    <source>
        <dbReference type="Proteomes" id="UP001221898"/>
    </source>
</evidence>
<feature type="compositionally biased region" description="Polar residues" evidence="1">
    <location>
        <begin position="51"/>
        <end position="66"/>
    </location>
</feature>
<name>A0AAD7RY13_9TELE</name>
<dbReference type="Proteomes" id="UP001221898">
    <property type="component" value="Unassembled WGS sequence"/>
</dbReference>
<dbReference type="GO" id="GO:0036297">
    <property type="term" value="P:interstrand cross-link repair"/>
    <property type="evidence" value="ECO:0007669"/>
    <property type="project" value="TreeGrafter"/>
</dbReference>
<evidence type="ECO:0000259" key="2">
    <source>
        <dbReference type="Pfam" id="PF15696"/>
    </source>
</evidence>
<dbReference type="Pfam" id="PF15696">
    <property type="entry name" value="RAD51_interact"/>
    <property type="match status" value="1"/>
</dbReference>
<dbReference type="GO" id="GO:0003690">
    <property type="term" value="F:double-stranded DNA binding"/>
    <property type="evidence" value="ECO:0007669"/>
    <property type="project" value="TreeGrafter"/>
</dbReference>
<feature type="region of interest" description="Disordered" evidence="1">
    <location>
        <begin position="1"/>
        <end position="66"/>
    </location>
</feature>
<dbReference type="GO" id="GO:0003697">
    <property type="term" value="F:single-stranded DNA binding"/>
    <property type="evidence" value="ECO:0007669"/>
    <property type="project" value="TreeGrafter"/>
</dbReference>
<dbReference type="GO" id="GO:0000724">
    <property type="term" value="P:double-strand break repair via homologous recombination"/>
    <property type="evidence" value="ECO:0007669"/>
    <property type="project" value="TreeGrafter"/>
</dbReference>
<reference evidence="3" key="1">
    <citation type="journal article" date="2023" name="Science">
        <title>Genome structures resolve the early diversification of teleost fishes.</title>
        <authorList>
            <person name="Parey E."/>
            <person name="Louis A."/>
            <person name="Montfort J."/>
            <person name="Bouchez O."/>
            <person name="Roques C."/>
            <person name="Iampietro C."/>
            <person name="Lluch J."/>
            <person name="Castinel A."/>
            <person name="Donnadieu C."/>
            <person name="Desvignes T."/>
            <person name="Floi Bucao C."/>
            <person name="Jouanno E."/>
            <person name="Wen M."/>
            <person name="Mejri S."/>
            <person name="Dirks R."/>
            <person name="Jansen H."/>
            <person name="Henkel C."/>
            <person name="Chen W.J."/>
            <person name="Zahm M."/>
            <person name="Cabau C."/>
            <person name="Klopp C."/>
            <person name="Thompson A.W."/>
            <person name="Robinson-Rechavi M."/>
            <person name="Braasch I."/>
            <person name="Lecointre G."/>
            <person name="Bobe J."/>
            <person name="Postlethwait J.H."/>
            <person name="Berthelot C."/>
            <person name="Roest Crollius H."/>
            <person name="Guiguen Y."/>
        </authorList>
    </citation>
    <scope>NUCLEOTIDE SEQUENCE</scope>
    <source>
        <strain evidence="3">NC1722</strain>
    </source>
</reference>
<dbReference type="EMBL" id="JAINUG010000162">
    <property type="protein sequence ID" value="KAJ8391071.1"/>
    <property type="molecule type" value="Genomic_DNA"/>
</dbReference>
<sequence length="327" mass="35561">MEIGRPSRNKKQVNYSDIQDLDDDEDFACVKAPPNKKARMSQNKAERQRTTKPASETASQNEPTSCNVRLSLDNKLYERDLEAALTLSMLKTPEAAEELSPDDKEAKTVSPSLLLSNCSVDVSLMGLDEITGEKEFGSPSGLSRQRQAASKATEQQRRMLQEEKDSTAESRRDEDYQPTCTPESESDADFSGKDESDEEEFTINKVEKKKTKTMEKSARPPAPKKEKKASKSPKSKLQVTATPVSCSPAAVRPISVTKKPASSPPVSRPAVTVSPAGGRLPKWNPPAQIGSPGTLQGVQVKSPGQGLRLGLSRLARIKPLHPGALGH</sequence>
<feature type="compositionally biased region" description="Polar residues" evidence="1">
    <location>
        <begin position="140"/>
        <end position="153"/>
    </location>
</feature>
<feature type="region of interest" description="Disordered" evidence="1">
    <location>
        <begin position="132"/>
        <end position="299"/>
    </location>
</feature>
<dbReference type="InterPro" id="IPR031419">
    <property type="entry name" value="RAD51_interact"/>
</dbReference>
<dbReference type="AlphaFoldDB" id="A0AAD7RY13"/>
<dbReference type="PANTHER" id="PTHR15361:SF4">
    <property type="entry name" value="RAD51-ASSOCIATED PROTEIN 1"/>
    <property type="match status" value="1"/>
</dbReference>
<proteinExistence type="predicted"/>
<evidence type="ECO:0000256" key="1">
    <source>
        <dbReference type="SAM" id="MobiDB-lite"/>
    </source>
</evidence>
<organism evidence="3 4">
    <name type="scientific">Aldrovandia affinis</name>
    <dbReference type="NCBI Taxonomy" id="143900"/>
    <lineage>
        <taxon>Eukaryota</taxon>
        <taxon>Metazoa</taxon>
        <taxon>Chordata</taxon>
        <taxon>Craniata</taxon>
        <taxon>Vertebrata</taxon>
        <taxon>Euteleostomi</taxon>
        <taxon>Actinopterygii</taxon>
        <taxon>Neopterygii</taxon>
        <taxon>Teleostei</taxon>
        <taxon>Notacanthiformes</taxon>
        <taxon>Halosauridae</taxon>
        <taxon>Aldrovandia</taxon>
    </lineage>
</organism>
<dbReference type="InterPro" id="IPR052003">
    <property type="entry name" value="HR_DNA-Binding_Protein"/>
</dbReference>
<protein>
    <recommendedName>
        <fullName evidence="2">RAD51 interacting motif domain-containing protein</fullName>
    </recommendedName>
</protein>
<evidence type="ECO:0000313" key="3">
    <source>
        <dbReference type="EMBL" id="KAJ8391071.1"/>
    </source>
</evidence>